<feature type="chain" id="PRO_5032778802" description="DUF3160 domain-containing protein" evidence="1">
    <location>
        <begin position="21"/>
        <end position="689"/>
    </location>
</feature>
<keyword evidence="3" id="KW-1185">Reference proteome</keyword>
<evidence type="ECO:0000313" key="2">
    <source>
        <dbReference type="EMBL" id="MBB6097624.1"/>
    </source>
</evidence>
<dbReference type="RefSeq" id="WP_183985249.1">
    <property type="nucleotide sequence ID" value="NZ_JACHHG010000003.1"/>
</dbReference>
<dbReference type="SMART" id="SM01325">
    <property type="entry name" value="DUF3160"/>
    <property type="match status" value="1"/>
</dbReference>
<keyword evidence="1" id="KW-0732">Signal</keyword>
<feature type="signal peptide" evidence="1">
    <location>
        <begin position="1"/>
        <end position="20"/>
    </location>
</feature>
<dbReference type="AlphaFoldDB" id="A0A841HY92"/>
<reference evidence="2 3" key="1">
    <citation type="submission" date="2020-08" db="EMBL/GenBank/DDBJ databases">
        <title>Genomic Encyclopedia of Type Strains, Phase IV (KMG-IV): sequencing the most valuable type-strain genomes for metagenomic binning, comparative biology and taxonomic classification.</title>
        <authorList>
            <person name="Goeker M."/>
        </authorList>
    </citation>
    <scope>NUCLEOTIDE SEQUENCE [LARGE SCALE GENOMIC DNA]</scope>
    <source>
        <strain evidence="2 3">DSM 21458</strain>
    </source>
</reference>
<gene>
    <name evidence="2" type="ORF">HNR42_001041</name>
</gene>
<dbReference type="EMBL" id="JACHHG010000003">
    <property type="protein sequence ID" value="MBB6097624.1"/>
    <property type="molecule type" value="Genomic_DNA"/>
</dbReference>
<evidence type="ECO:0000313" key="3">
    <source>
        <dbReference type="Proteomes" id="UP000569951"/>
    </source>
</evidence>
<evidence type="ECO:0000256" key="1">
    <source>
        <dbReference type="SAM" id="SignalP"/>
    </source>
</evidence>
<dbReference type="InterPro" id="IPR022601">
    <property type="entry name" value="DUF3160"/>
</dbReference>
<dbReference type="Pfam" id="PF11369">
    <property type="entry name" value="DUF3160"/>
    <property type="match status" value="1"/>
</dbReference>
<comment type="caution">
    <text evidence="2">The sequence shown here is derived from an EMBL/GenBank/DDBJ whole genome shotgun (WGS) entry which is preliminary data.</text>
</comment>
<proteinExistence type="predicted"/>
<accession>A0A841HY92</accession>
<sequence length="689" mass="76432">MRNLLIPTLTLALLVPAARAADAFASYRLPVNLERLTNTALLKGSTKTPASVKLSAEQRRLLGQNGFVVAPARWRQFHQVYEDTRYADIPVFITTDAVYHAYHLAFSKLLRDLERERLAPELAALSQQLAGAAEKQYAALRGTRLEEASRLLLAYLAVGARLANPAYTPPQAVADTVRQELALIDAHAGPGSSAVMSVAGDPYLEDYGQYVPRGHYTRSAALSNYFRAMMWYGRIGFRLKSDRETRAALLLTRLMRSTSGAEARWSRIYDPTSLLVGRSDDLSFRDYGSLMDRVFGSGSPARALEQDAGLAEFRQAAMRLPAPRINSMIIDYRKSQAEQTQGLRLMGQRFVLDAYVFEQLVWREVGTEQKPRLLPRGLDLFAALGNREAYNLLKASGETAYVNYDTQLKKVQQQLGALKPADWTQNLYYNWLYGLQAVASNKLGNTAYPPFMRTRAWARKDLQTALGSWTELKHDTVLYAKQVMAEMGSGPDEVLPRGYVEPNLEAYARLNDLSRRTQASLKARGLLGENSANTLLSLSSMLTFLEGITRKQLANGSARAANISADDYDRIRYFGGWLEEITLASTDSDGGEEGGGPVLNENAQAALVTDVASDPYGKVLQEGTGRIFEIFVVVPDGRGGLQLAKGGTYSHYEFVGSSANRLTDEQWQRMLDSGKAPQQAPWVRFFTAR</sequence>
<protein>
    <recommendedName>
        <fullName evidence="4">DUF3160 domain-containing protein</fullName>
    </recommendedName>
</protein>
<evidence type="ECO:0008006" key="4">
    <source>
        <dbReference type="Google" id="ProtNLM"/>
    </source>
</evidence>
<dbReference type="Proteomes" id="UP000569951">
    <property type="component" value="Unassembled WGS sequence"/>
</dbReference>
<name>A0A841HY92_9DEIO</name>
<organism evidence="2 3">
    <name type="scientific">Deinobacterium chartae</name>
    <dbReference type="NCBI Taxonomy" id="521158"/>
    <lineage>
        <taxon>Bacteria</taxon>
        <taxon>Thermotogati</taxon>
        <taxon>Deinococcota</taxon>
        <taxon>Deinococci</taxon>
        <taxon>Deinococcales</taxon>
        <taxon>Deinococcaceae</taxon>
        <taxon>Deinobacterium</taxon>
    </lineage>
</organism>